<evidence type="ECO:0000313" key="2">
    <source>
        <dbReference type="Proteomes" id="UP000499080"/>
    </source>
</evidence>
<dbReference type="AlphaFoldDB" id="A0A4Y2DND2"/>
<gene>
    <name evidence="1" type="ORF">AVEN_127790_1</name>
</gene>
<proteinExistence type="predicted"/>
<keyword evidence="2" id="KW-1185">Reference proteome</keyword>
<reference evidence="1 2" key="1">
    <citation type="journal article" date="2019" name="Sci. Rep.">
        <title>Orb-weaving spider Araneus ventricosus genome elucidates the spidroin gene catalogue.</title>
        <authorList>
            <person name="Kono N."/>
            <person name="Nakamura H."/>
            <person name="Ohtoshi R."/>
            <person name="Moran D.A.P."/>
            <person name="Shinohara A."/>
            <person name="Yoshida Y."/>
            <person name="Fujiwara M."/>
            <person name="Mori M."/>
            <person name="Tomita M."/>
            <person name="Arakawa K."/>
        </authorList>
    </citation>
    <scope>NUCLEOTIDE SEQUENCE [LARGE SCALE GENOMIC DNA]</scope>
</reference>
<dbReference type="Proteomes" id="UP000499080">
    <property type="component" value="Unassembled WGS sequence"/>
</dbReference>
<protein>
    <submittedName>
        <fullName evidence="1">Uncharacterized protein</fullName>
    </submittedName>
</protein>
<evidence type="ECO:0000313" key="1">
    <source>
        <dbReference type="EMBL" id="GBM18333.1"/>
    </source>
</evidence>
<comment type="caution">
    <text evidence="1">The sequence shown here is derived from an EMBL/GenBank/DDBJ whole genome shotgun (WGS) entry which is preliminary data.</text>
</comment>
<name>A0A4Y2DND2_ARAVE</name>
<sequence>MTRTTLEPATPSKLPHHAKGRTFAPGCLILLQHAKARTFAPECLSQRTLDPPILGFFSGIRFRTFRNRRRGGRFLQNA</sequence>
<organism evidence="1 2">
    <name type="scientific">Araneus ventricosus</name>
    <name type="common">Orbweaver spider</name>
    <name type="synonym">Epeira ventricosa</name>
    <dbReference type="NCBI Taxonomy" id="182803"/>
    <lineage>
        <taxon>Eukaryota</taxon>
        <taxon>Metazoa</taxon>
        <taxon>Ecdysozoa</taxon>
        <taxon>Arthropoda</taxon>
        <taxon>Chelicerata</taxon>
        <taxon>Arachnida</taxon>
        <taxon>Araneae</taxon>
        <taxon>Araneomorphae</taxon>
        <taxon>Entelegynae</taxon>
        <taxon>Araneoidea</taxon>
        <taxon>Araneidae</taxon>
        <taxon>Araneus</taxon>
    </lineage>
</organism>
<accession>A0A4Y2DND2</accession>
<dbReference type="EMBL" id="BGPR01000402">
    <property type="protein sequence ID" value="GBM18333.1"/>
    <property type="molecule type" value="Genomic_DNA"/>
</dbReference>